<dbReference type="Gene3D" id="3.90.180.10">
    <property type="entry name" value="Medium-chain alcohol dehydrogenases, catalytic domain"/>
    <property type="match status" value="1"/>
</dbReference>
<evidence type="ECO:0000313" key="1">
    <source>
        <dbReference type="EMBL" id="OKP05951.1"/>
    </source>
</evidence>
<comment type="caution">
    <text evidence="1">The sequence shown here is derived from an EMBL/GenBank/DDBJ whole genome shotgun (WGS) entry which is preliminary data.</text>
</comment>
<protein>
    <submittedName>
        <fullName evidence="1">Uncharacterized protein</fullName>
    </submittedName>
</protein>
<gene>
    <name evidence="1" type="ORF">PENSUB_6671</name>
</gene>
<reference evidence="1 2" key="1">
    <citation type="submission" date="2016-10" db="EMBL/GenBank/DDBJ databases">
        <title>Genome sequence of the ascomycete fungus Penicillium subrubescens.</title>
        <authorList>
            <person name="De Vries R.P."/>
            <person name="Peng M."/>
            <person name="Dilokpimol A."/>
            <person name="Hilden K."/>
            <person name="Makela M.R."/>
            <person name="Grigoriev I."/>
            <person name="Riley R."/>
            <person name="Granchi Z."/>
        </authorList>
    </citation>
    <scope>NUCLEOTIDE SEQUENCE [LARGE SCALE GENOMIC DNA]</scope>
    <source>
        <strain evidence="1 2">CBS 132785</strain>
    </source>
</reference>
<organism evidence="1 2">
    <name type="scientific">Penicillium subrubescens</name>
    <dbReference type="NCBI Taxonomy" id="1316194"/>
    <lineage>
        <taxon>Eukaryota</taxon>
        <taxon>Fungi</taxon>
        <taxon>Dikarya</taxon>
        <taxon>Ascomycota</taxon>
        <taxon>Pezizomycotina</taxon>
        <taxon>Eurotiomycetes</taxon>
        <taxon>Eurotiomycetidae</taxon>
        <taxon>Eurotiales</taxon>
        <taxon>Aspergillaceae</taxon>
        <taxon>Penicillium</taxon>
    </lineage>
</organism>
<dbReference type="Proteomes" id="UP000186955">
    <property type="component" value="Unassembled WGS sequence"/>
</dbReference>
<evidence type="ECO:0000313" key="2">
    <source>
        <dbReference type="Proteomes" id="UP000186955"/>
    </source>
</evidence>
<dbReference type="InterPro" id="IPR036291">
    <property type="entry name" value="NAD(P)-bd_dom_sf"/>
</dbReference>
<name>A0A1Q5U0I6_9EURO</name>
<dbReference type="Gene3D" id="3.40.50.720">
    <property type="entry name" value="NAD(P)-binding Rossmann-like Domain"/>
    <property type="match status" value="1"/>
</dbReference>
<sequence>MNGDIRNPTDNKIQVHVLAVGITQQVRNRAAHEHPVTSFENIPFDPSTEGIVQNKTTGDMYYVLPRGPRLLSERINLSKENLVKLTQNTDPIRAAGLLGPWLTSLSLLHGCQQRKVLIIGVTTCNGRVAAIIARWFGASAIIGISDDNDALMTVPGLNIRAHITNPIRIPNLKGIDIVLDFMGGETGNQILTQINNAPGNGTLFSLLPAKEIKYAPAWGPRAGDPFVLDAAMIAAKNITIIDPSLALWLLTTPNMREQLQTGLVLMERLQQDPYEIVARPMADIEKVWDEEDFKSSKKMLVLLPSKVKEKVEQKALSRGNCMKSCPNV</sequence>
<proteinExistence type="predicted"/>
<dbReference type="EMBL" id="MNBE01000602">
    <property type="protein sequence ID" value="OKP05951.1"/>
    <property type="molecule type" value="Genomic_DNA"/>
</dbReference>
<dbReference type="STRING" id="1316194.A0A1Q5U0I6"/>
<dbReference type="SUPFAM" id="SSF51735">
    <property type="entry name" value="NAD(P)-binding Rossmann-fold domains"/>
    <property type="match status" value="1"/>
</dbReference>
<keyword evidence="2" id="KW-1185">Reference proteome</keyword>
<accession>A0A1Q5U0I6</accession>
<dbReference type="AlphaFoldDB" id="A0A1Q5U0I6"/>